<dbReference type="EMBL" id="CP053697">
    <property type="protein sequence ID" value="QKE62465.1"/>
    <property type="molecule type" value="Genomic_DNA"/>
</dbReference>
<feature type="signal peptide" evidence="2">
    <location>
        <begin position="1"/>
        <end position="17"/>
    </location>
</feature>
<dbReference type="RefSeq" id="WP_173204284.1">
    <property type="nucleotide sequence ID" value="NZ_CP053697.2"/>
</dbReference>
<sequence>MRRLLCCALLLPALASAEIYRWTDAQGRVHFGERPGASNAQTVEVKPQVVERDDATRQREQRTEQFYEARRAEQARDDQQAAAAQAQRAEECRQLRHNKAQIEQSGRFYSNDAAGNRVYYSDKEMEAARSRLSTQIAERCS</sequence>
<dbReference type="KEGG" id="pcam:HNE05_03525"/>
<feature type="domain" description="DUF4124" evidence="3">
    <location>
        <begin position="6"/>
        <end position="57"/>
    </location>
</feature>
<organism evidence="4 5">
    <name type="scientific">Aquipseudomonas campi</name>
    <dbReference type="NCBI Taxonomy" id="2731681"/>
    <lineage>
        <taxon>Bacteria</taxon>
        <taxon>Pseudomonadati</taxon>
        <taxon>Pseudomonadota</taxon>
        <taxon>Gammaproteobacteria</taxon>
        <taxon>Pseudomonadales</taxon>
        <taxon>Pseudomonadaceae</taxon>
        <taxon>Aquipseudomonas</taxon>
    </lineage>
</organism>
<evidence type="ECO:0000256" key="2">
    <source>
        <dbReference type="SAM" id="SignalP"/>
    </source>
</evidence>
<evidence type="ECO:0000259" key="3">
    <source>
        <dbReference type="Pfam" id="PF13511"/>
    </source>
</evidence>
<feature type="region of interest" description="Disordered" evidence="1">
    <location>
        <begin position="33"/>
        <end position="92"/>
    </location>
</feature>
<dbReference type="AlphaFoldDB" id="A0A6M8FZ65"/>
<reference evidence="4" key="1">
    <citation type="submission" date="2020-07" db="EMBL/GenBank/DDBJ databases">
        <title>Nitrate ammonifying Pseudomonas campi sp. nov. isolated from German agricultural grassland.</title>
        <authorList>
            <person name="Timsy T."/>
            <person name="Ulrich A."/>
            <person name="Spanner T."/>
            <person name="Foesel B."/>
            <person name="Kolb S."/>
            <person name="Horn M.A."/>
            <person name="Behrendt U."/>
        </authorList>
    </citation>
    <scope>NUCLEOTIDE SEQUENCE</scope>
    <source>
        <strain evidence="4">S1-A32-2</strain>
    </source>
</reference>
<accession>A0A6M8FZ65</accession>
<name>A0A6M8FZ65_9GAMM</name>
<evidence type="ECO:0000313" key="5">
    <source>
        <dbReference type="Proteomes" id="UP000501379"/>
    </source>
</evidence>
<dbReference type="InterPro" id="IPR025392">
    <property type="entry name" value="DUF4124"/>
</dbReference>
<protein>
    <submittedName>
        <fullName evidence="4">DUF4124 domain-containing protein</fullName>
    </submittedName>
</protein>
<dbReference type="Proteomes" id="UP000501379">
    <property type="component" value="Chromosome"/>
</dbReference>
<feature type="compositionally biased region" description="Basic and acidic residues" evidence="1">
    <location>
        <begin position="49"/>
        <end position="79"/>
    </location>
</feature>
<proteinExistence type="predicted"/>
<keyword evidence="2" id="KW-0732">Signal</keyword>
<keyword evidence="5" id="KW-1185">Reference proteome</keyword>
<feature type="chain" id="PRO_5026700915" evidence="2">
    <location>
        <begin position="18"/>
        <end position="141"/>
    </location>
</feature>
<gene>
    <name evidence="4" type="ORF">HNE05_03525</name>
</gene>
<evidence type="ECO:0000256" key="1">
    <source>
        <dbReference type="SAM" id="MobiDB-lite"/>
    </source>
</evidence>
<dbReference type="Pfam" id="PF13511">
    <property type="entry name" value="DUF4124"/>
    <property type="match status" value="1"/>
</dbReference>
<evidence type="ECO:0000313" key="4">
    <source>
        <dbReference type="EMBL" id="QKE62465.1"/>
    </source>
</evidence>